<dbReference type="SUPFAM" id="SSF58104">
    <property type="entry name" value="Methyl-accepting chemotaxis protein (MCP) signaling domain"/>
    <property type="match status" value="1"/>
</dbReference>
<dbReference type="Pfam" id="PF17201">
    <property type="entry name" value="Cache_3-Cache_2"/>
    <property type="match status" value="1"/>
</dbReference>
<protein>
    <submittedName>
        <fullName evidence="7">Chemotaxis sensory transducer</fullName>
    </submittedName>
</protein>
<feature type="transmembrane region" description="Helical" evidence="4">
    <location>
        <begin position="12"/>
        <end position="32"/>
    </location>
</feature>
<keyword evidence="3" id="KW-0807">Transducer</keyword>
<organism evidence="7">
    <name type="scientific">Candidatus Moduliflexus flocculans</name>
    <dbReference type="NCBI Taxonomy" id="1499966"/>
    <lineage>
        <taxon>Bacteria</taxon>
        <taxon>Candidatus Moduliflexota</taxon>
        <taxon>Candidatus Moduliflexia</taxon>
        <taxon>Candidatus Moduliflexales</taxon>
        <taxon>Candidatus Moduliflexaceae</taxon>
    </lineage>
</organism>
<dbReference type="HOGENOM" id="CLU_000445_107_12_0"/>
<dbReference type="GO" id="GO:0004888">
    <property type="term" value="F:transmembrane signaling receptor activity"/>
    <property type="evidence" value="ECO:0007669"/>
    <property type="project" value="TreeGrafter"/>
</dbReference>
<evidence type="ECO:0000256" key="1">
    <source>
        <dbReference type="ARBA" id="ARBA00022500"/>
    </source>
</evidence>
<dbReference type="PANTHER" id="PTHR43531:SF11">
    <property type="entry name" value="METHYL-ACCEPTING CHEMOTAXIS PROTEIN 3"/>
    <property type="match status" value="1"/>
</dbReference>
<comment type="similarity">
    <text evidence="2">Belongs to the methyl-accepting chemotaxis (MCP) protein family.</text>
</comment>
<dbReference type="InterPro" id="IPR033462">
    <property type="entry name" value="Cache_3-Cache_2"/>
</dbReference>
<dbReference type="InterPro" id="IPR051310">
    <property type="entry name" value="MCP_chemotaxis"/>
</dbReference>
<evidence type="ECO:0000256" key="2">
    <source>
        <dbReference type="ARBA" id="ARBA00029447"/>
    </source>
</evidence>
<dbReference type="GO" id="GO:0007165">
    <property type="term" value="P:signal transduction"/>
    <property type="evidence" value="ECO:0007669"/>
    <property type="project" value="UniProtKB-KW"/>
</dbReference>
<dbReference type="PROSITE" id="PS50111">
    <property type="entry name" value="CHEMOTAXIS_TRANSDUC_2"/>
    <property type="match status" value="1"/>
</dbReference>
<evidence type="ECO:0000256" key="3">
    <source>
        <dbReference type="PROSITE-ProRule" id="PRU00284"/>
    </source>
</evidence>
<keyword evidence="4" id="KW-0472">Membrane</keyword>
<dbReference type="EMBL" id="DF820455">
    <property type="protein sequence ID" value="GAK49811.1"/>
    <property type="molecule type" value="Genomic_DNA"/>
</dbReference>
<dbReference type="GO" id="GO:0006935">
    <property type="term" value="P:chemotaxis"/>
    <property type="evidence" value="ECO:0007669"/>
    <property type="project" value="UniProtKB-KW"/>
</dbReference>
<keyword evidence="4" id="KW-0812">Transmembrane</keyword>
<accession>A0A0S6VWT1</accession>
<feature type="domain" description="HAMP" evidence="6">
    <location>
        <begin position="364"/>
        <end position="416"/>
    </location>
</feature>
<dbReference type="SMART" id="SM00304">
    <property type="entry name" value="HAMP"/>
    <property type="match status" value="1"/>
</dbReference>
<dbReference type="InterPro" id="IPR004089">
    <property type="entry name" value="MCPsignal_dom"/>
</dbReference>
<evidence type="ECO:0000259" key="6">
    <source>
        <dbReference type="PROSITE" id="PS50885"/>
    </source>
</evidence>
<dbReference type="SMART" id="SM00283">
    <property type="entry name" value="MA"/>
    <property type="match status" value="1"/>
</dbReference>
<dbReference type="Gene3D" id="3.30.450.20">
    <property type="entry name" value="PAS domain"/>
    <property type="match status" value="1"/>
</dbReference>
<keyword evidence="4" id="KW-1133">Transmembrane helix</keyword>
<dbReference type="Gene3D" id="1.10.287.950">
    <property type="entry name" value="Methyl-accepting chemotaxis protein"/>
    <property type="match status" value="1"/>
</dbReference>
<dbReference type="CDD" id="cd06225">
    <property type="entry name" value="HAMP"/>
    <property type="match status" value="1"/>
</dbReference>
<evidence type="ECO:0000313" key="8">
    <source>
        <dbReference type="Proteomes" id="UP000030700"/>
    </source>
</evidence>
<dbReference type="STRING" id="1499966.U14_01035"/>
<feature type="transmembrane region" description="Helical" evidence="4">
    <location>
        <begin position="342"/>
        <end position="363"/>
    </location>
</feature>
<dbReference type="GO" id="GO:0005886">
    <property type="term" value="C:plasma membrane"/>
    <property type="evidence" value="ECO:0007669"/>
    <property type="project" value="TreeGrafter"/>
</dbReference>
<reference evidence="7" key="1">
    <citation type="journal article" date="2015" name="PeerJ">
        <title>First genomic representation of candidate bacterial phylum KSB3 points to enhanced environmental sensing as a trigger of wastewater bulking.</title>
        <authorList>
            <person name="Sekiguchi Y."/>
            <person name="Ohashi A."/>
            <person name="Parks D.H."/>
            <person name="Yamauchi T."/>
            <person name="Tyson G.W."/>
            <person name="Hugenholtz P."/>
        </authorList>
    </citation>
    <scope>NUCLEOTIDE SEQUENCE [LARGE SCALE GENOMIC DNA]</scope>
</reference>
<proteinExistence type="inferred from homology"/>
<dbReference type="PROSITE" id="PS50885">
    <property type="entry name" value="HAMP"/>
    <property type="match status" value="1"/>
</dbReference>
<dbReference type="InterPro" id="IPR003660">
    <property type="entry name" value="HAMP_dom"/>
</dbReference>
<keyword evidence="1" id="KW-0145">Chemotaxis</keyword>
<dbReference type="Pfam" id="PF00672">
    <property type="entry name" value="HAMP"/>
    <property type="match status" value="1"/>
</dbReference>
<dbReference type="Pfam" id="PF00015">
    <property type="entry name" value="MCPsignal"/>
    <property type="match status" value="1"/>
</dbReference>
<dbReference type="Proteomes" id="UP000030700">
    <property type="component" value="Unassembled WGS sequence"/>
</dbReference>
<evidence type="ECO:0000256" key="4">
    <source>
        <dbReference type="SAM" id="Phobius"/>
    </source>
</evidence>
<dbReference type="SUPFAM" id="SSF103190">
    <property type="entry name" value="Sensory domain-like"/>
    <property type="match status" value="1"/>
</dbReference>
<keyword evidence="8" id="KW-1185">Reference proteome</keyword>
<feature type="domain" description="Methyl-accepting transducer" evidence="5">
    <location>
        <begin position="421"/>
        <end position="636"/>
    </location>
</feature>
<evidence type="ECO:0000313" key="7">
    <source>
        <dbReference type="EMBL" id="GAK49811.1"/>
    </source>
</evidence>
<name>A0A0S6VWT1_9BACT</name>
<dbReference type="PANTHER" id="PTHR43531">
    <property type="entry name" value="PROTEIN ICFG"/>
    <property type="match status" value="1"/>
</dbReference>
<sequence length="655" mass="71854">MKLPIITLKWQLIGMCVSLVALPVIVLGLLSYRASEQEIYSLVAEKLREQVLMVSNHLKTAIDLTQERVNYNIKVARELFYASGQAALNEQKQVTWTLVEQTSVEPTIITIPTMEVGGVCVTDMYNAHHLVDHIQSQVGGTATIFQTIPQGLLRISTNVRHADGSRAVGTYISTDSPVYQTVMRGETFHGRAFVLNTWFQAVYEPIRNSQGAIIGALYVGQPEASKAILDGLSTIVVGKTGYLIVVNMQGEYILSKGREQDGEKIIDTQDAGGRFFVREWTQNAQNLGPGEVAIDTYPWLNPGERRTRMKIIAYAYFAEWQWLIASTAYVDDFFDNLTRIRNITVAVSLAAIVFGTAVAYGFAANMAAHFKRLMTGMERVAQGDLTVTVQTTRRDEIGVLTHGLQDMIATLRDIVARIKEGAEKVASGSQELRARSHDIERGAHEQSNAATQALSSMEQMVTNIRHNAEHARQTETLALQVTSDAQESGQAVLEVLNAVRKITNETAGINEIARQTRMLSLNATIEAVRAGDFGAGFGVVAEEVRALAERSQGAAATISELSDVIVALAEDAGDRLLGLIPRIQETSELIRSISQASTQQHDQADQVNTALHQLDLVIHENSMMAETLTLLAEELAEQADHLQRSVDFFSGGTTT</sequence>
<dbReference type="AlphaFoldDB" id="A0A0S6VWT1"/>
<dbReference type="InterPro" id="IPR029151">
    <property type="entry name" value="Sensor-like_sf"/>
</dbReference>
<evidence type="ECO:0000259" key="5">
    <source>
        <dbReference type="PROSITE" id="PS50111"/>
    </source>
</evidence>
<gene>
    <name evidence="7" type="ORF">U14_01035</name>
</gene>